<feature type="domain" description="CHAT" evidence="1">
    <location>
        <begin position="713"/>
        <end position="1012"/>
    </location>
</feature>
<accession>A0A3E2GW64</accession>
<evidence type="ECO:0000313" key="3">
    <source>
        <dbReference type="Proteomes" id="UP000258309"/>
    </source>
</evidence>
<dbReference type="InterPro" id="IPR024983">
    <property type="entry name" value="CHAT_dom"/>
</dbReference>
<comment type="caution">
    <text evidence="2">The sequence shown here is derived from an EMBL/GenBank/DDBJ whole genome shotgun (WGS) entry which is preliminary data.</text>
</comment>
<dbReference type="Proteomes" id="UP000258309">
    <property type="component" value="Unassembled WGS sequence"/>
</dbReference>
<feature type="non-terminal residue" evidence="2">
    <location>
        <position position="1"/>
    </location>
</feature>
<feature type="non-terminal residue" evidence="2">
    <location>
        <position position="1012"/>
    </location>
</feature>
<sequence>MHLRGMEYHQEDIDAFLAHLAEKPEMKDAEPYQIAAVAAMEMCKQFTRNGAKRDIDMAIIFAQMSLRYEHNTPEITNGLLSNLGIILESRYEQLGDMADLEKAIQISRQAIALASKTHSDLVMLLNNLNHKLNNRYKKTKDITDLDEAIQNAQQIVALTPQDHFQLAGRLDNLSNIFESRHNQTRDIVDLEKAIQVARQAITLTPENHPDLTMYLNNLGNKLQSRYKQTGDITNFEEAIQVARQAVRLAFKYHFDPTLYMNNLSNMLQIRYERTEDMTDLDEAIQIARHTVVLTSKSHSNLADRLNNLGNRIGRRYKRTGNIADLEEAIQVDRQAIALMPKGHLNLAGHLTNLGNKLWLQYKHTNNIADFKEAIQIVRQAAALISKNHFESSSILSNLSWILQNWYELTRDIADLEEALQIARQAVASIPTDYTDQARCLNILGTSLVRLYKRTGDMANLVEANRVFGRSWTSYSSEPFHRIYAASQYLKTLFHLEQYDEAAEIAVSVINLLPIVNTRSLDRNDKQHVLSRFVGIAADACGVILQARDPETALQYLERSRAVILGQIIDYWSDLSSLMKAHPELATKFKTLRDTVNTRSGHSSSESDRIVTAHRRRAAAAELEQCIQSIQGIPGQELFMKAQNIKAIQACVVGGNVVVVNVSTLRSDAIIVSPTSIRAICLPSLSAADAKIWINKQWYGRRSERAARNKEYTEFLKWLWEVCVKHILDAIGCTKNVSIEHLSRIWWIGTGLASSMPFHAAGKHSPGSTENTFSHVISSYATSIKALSQSRTRCSVHVGSQLKALVATMPVTPGMKPGRDRLPGVVAEKRCVMEILRHCTTVEEIEQPSAEAVIHKVQQCNIAHFASHGRTNHIDPSSSGLILQRKDETGNAVQDVLTVHALSEINLQYAQLAYLSACSTAENKAAALADEAIHIVSGFQAAGFPHVIGCLWPSVDKVCVEVARGFYASLVEQGILRLESKGIATALHTSVMKVRARDWKLPLNWAQFVHYGA</sequence>
<dbReference type="Pfam" id="PF13374">
    <property type="entry name" value="TPR_10"/>
    <property type="match status" value="1"/>
</dbReference>
<gene>
    <name evidence="2" type="ORF">B7463_g11074</name>
</gene>
<dbReference type="AlphaFoldDB" id="A0A3E2GW64"/>
<dbReference type="PANTHER" id="PTHR19959">
    <property type="entry name" value="KINESIN LIGHT CHAIN"/>
    <property type="match status" value="1"/>
</dbReference>
<dbReference type="PANTHER" id="PTHR19959:SF119">
    <property type="entry name" value="FUNGAL LIPASE-LIKE DOMAIN-CONTAINING PROTEIN"/>
    <property type="match status" value="1"/>
</dbReference>
<dbReference type="EMBL" id="NCSJ02000347">
    <property type="protein sequence ID" value="RFU25267.1"/>
    <property type="molecule type" value="Genomic_DNA"/>
</dbReference>
<dbReference type="STRING" id="5539.A0A3E2GW64"/>
<proteinExistence type="predicted"/>
<protein>
    <recommendedName>
        <fullName evidence="1">CHAT domain-containing protein</fullName>
    </recommendedName>
</protein>
<name>A0A3E2GW64_SCYLI</name>
<evidence type="ECO:0000259" key="1">
    <source>
        <dbReference type="Pfam" id="PF12770"/>
    </source>
</evidence>
<dbReference type="Pfam" id="PF12770">
    <property type="entry name" value="CHAT"/>
    <property type="match status" value="1"/>
</dbReference>
<dbReference type="SUPFAM" id="SSF48452">
    <property type="entry name" value="TPR-like"/>
    <property type="match status" value="1"/>
</dbReference>
<dbReference type="InterPro" id="IPR011990">
    <property type="entry name" value="TPR-like_helical_dom_sf"/>
</dbReference>
<organism evidence="2 3">
    <name type="scientific">Scytalidium lignicola</name>
    <name type="common">Hyphomycete</name>
    <dbReference type="NCBI Taxonomy" id="5539"/>
    <lineage>
        <taxon>Eukaryota</taxon>
        <taxon>Fungi</taxon>
        <taxon>Dikarya</taxon>
        <taxon>Ascomycota</taxon>
        <taxon>Pezizomycotina</taxon>
        <taxon>Leotiomycetes</taxon>
        <taxon>Leotiomycetes incertae sedis</taxon>
        <taxon>Scytalidium</taxon>
    </lineage>
</organism>
<dbReference type="OMA" id="FPENWAR"/>
<reference evidence="2 3" key="1">
    <citation type="submission" date="2018-05" db="EMBL/GenBank/DDBJ databases">
        <title>Draft genome sequence of Scytalidium lignicola DSM 105466, a ubiquitous saprotrophic fungus.</title>
        <authorList>
            <person name="Buettner E."/>
            <person name="Gebauer A.M."/>
            <person name="Hofrichter M."/>
            <person name="Liers C."/>
            <person name="Kellner H."/>
        </authorList>
    </citation>
    <scope>NUCLEOTIDE SEQUENCE [LARGE SCALE GENOMIC DNA]</scope>
    <source>
        <strain evidence="2 3">DSM 105466</strain>
    </source>
</reference>
<evidence type="ECO:0000313" key="2">
    <source>
        <dbReference type="EMBL" id="RFU25267.1"/>
    </source>
</evidence>
<dbReference type="OrthoDB" id="9991317at2759"/>
<keyword evidence="3" id="KW-1185">Reference proteome</keyword>
<dbReference type="Gene3D" id="1.25.40.10">
    <property type="entry name" value="Tetratricopeptide repeat domain"/>
    <property type="match status" value="2"/>
</dbReference>